<gene>
    <name evidence="2" type="ORF">CALMAC_LOCUS9937</name>
</gene>
<reference evidence="2 3" key="1">
    <citation type="submission" date="2019-01" db="EMBL/GenBank/DDBJ databases">
        <authorList>
            <person name="Sayadi A."/>
        </authorList>
    </citation>
    <scope>NUCLEOTIDE SEQUENCE [LARGE SCALE GENOMIC DNA]</scope>
</reference>
<keyword evidence="3" id="KW-1185">Reference proteome</keyword>
<feature type="non-terminal residue" evidence="2">
    <location>
        <position position="1"/>
    </location>
</feature>
<protein>
    <submittedName>
        <fullName evidence="2">Uncharacterized protein</fullName>
    </submittedName>
</protein>
<evidence type="ECO:0000313" key="2">
    <source>
        <dbReference type="EMBL" id="VEN48516.1"/>
    </source>
</evidence>
<evidence type="ECO:0000256" key="1">
    <source>
        <dbReference type="SAM" id="MobiDB-lite"/>
    </source>
</evidence>
<dbReference type="Proteomes" id="UP000410492">
    <property type="component" value="Unassembled WGS sequence"/>
</dbReference>
<proteinExistence type="predicted"/>
<name>A0A653CMK9_CALMS</name>
<organism evidence="2 3">
    <name type="scientific">Callosobruchus maculatus</name>
    <name type="common">Southern cowpea weevil</name>
    <name type="synonym">Pulse bruchid</name>
    <dbReference type="NCBI Taxonomy" id="64391"/>
    <lineage>
        <taxon>Eukaryota</taxon>
        <taxon>Metazoa</taxon>
        <taxon>Ecdysozoa</taxon>
        <taxon>Arthropoda</taxon>
        <taxon>Hexapoda</taxon>
        <taxon>Insecta</taxon>
        <taxon>Pterygota</taxon>
        <taxon>Neoptera</taxon>
        <taxon>Endopterygota</taxon>
        <taxon>Coleoptera</taxon>
        <taxon>Polyphaga</taxon>
        <taxon>Cucujiformia</taxon>
        <taxon>Chrysomeloidea</taxon>
        <taxon>Chrysomelidae</taxon>
        <taxon>Bruchinae</taxon>
        <taxon>Bruchini</taxon>
        <taxon>Callosobruchus</taxon>
    </lineage>
</organism>
<evidence type="ECO:0000313" key="3">
    <source>
        <dbReference type="Proteomes" id="UP000410492"/>
    </source>
</evidence>
<sequence>CFRSVGLAPAAAPVCPDAWTGIARDSRLSLRLRRSHATTGPDFRTCVKIFQREYKVAARSHEERLEDERQGTSSCLEPGD</sequence>
<feature type="compositionally biased region" description="Basic and acidic residues" evidence="1">
    <location>
        <begin position="60"/>
        <end position="70"/>
    </location>
</feature>
<dbReference type="AlphaFoldDB" id="A0A653CMK9"/>
<accession>A0A653CMK9</accession>
<feature type="compositionally biased region" description="Polar residues" evidence="1">
    <location>
        <begin position="71"/>
        <end position="80"/>
    </location>
</feature>
<dbReference type="EMBL" id="CAACVG010008108">
    <property type="protein sequence ID" value="VEN48516.1"/>
    <property type="molecule type" value="Genomic_DNA"/>
</dbReference>
<feature type="region of interest" description="Disordered" evidence="1">
    <location>
        <begin position="60"/>
        <end position="80"/>
    </location>
</feature>